<dbReference type="Pfam" id="PF02449">
    <property type="entry name" value="Glyco_hydro_42"/>
    <property type="match status" value="1"/>
</dbReference>
<name>A0A366HRL4_9BACT</name>
<protein>
    <submittedName>
        <fullName evidence="4">GH35 family endo-1,4-beta-xylanase</fullName>
    </submittedName>
</protein>
<keyword evidence="5" id="KW-1185">Reference proteome</keyword>
<dbReference type="InterPro" id="IPR051923">
    <property type="entry name" value="Glycosyl_Hydrolase_39"/>
</dbReference>
<evidence type="ECO:0000259" key="3">
    <source>
        <dbReference type="Pfam" id="PF02449"/>
    </source>
</evidence>
<dbReference type="EMBL" id="QNRR01000003">
    <property type="protein sequence ID" value="RBP45388.1"/>
    <property type="molecule type" value="Genomic_DNA"/>
</dbReference>
<dbReference type="AlphaFoldDB" id="A0A366HRL4"/>
<gene>
    <name evidence="4" type="ORF">DES53_103386</name>
</gene>
<proteinExistence type="predicted"/>
<dbReference type="GO" id="GO:0009341">
    <property type="term" value="C:beta-galactosidase complex"/>
    <property type="evidence" value="ECO:0007669"/>
    <property type="project" value="InterPro"/>
</dbReference>
<evidence type="ECO:0000256" key="2">
    <source>
        <dbReference type="ARBA" id="ARBA00023295"/>
    </source>
</evidence>
<accession>A0A366HRL4</accession>
<dbReference type="Gene3D" id="3.20.20.80">
    <property type="entry name" value="Glycosidases"/>
    <property type="match status" value="1"/>
</dbReference>
<evidence type="ECO:0000313" key="5">
    <source>
        <dbReference type="Proteomes" id="UP000253426"/>
    </source>
</evidence>
<dbReference type="PANTHER" id="PTHR12631">
    <property type="entry name" value="ALPHA-L-IDURONIDASE"/>
    <property type="match status" value="1"/>
</dbReference>
<sequence length="589" mass="64472">MLRENGTAMILSSCFLRGALAAILVINSAPGALLCAEEALDPTALGPFGIGSCHINNRSVQDAERWVPQMQAIGLKYYRALPTGWSQVEPEEGRWDWKALDAQLQYLNEHGFVVGGLLNGGVKWNTLDKPGTLPVNNLPAWSRYVAALVGHSKERVKRWEVWNEPPNGTGRDQTPADYAKLVVATYKAAKSADSESLIGIAAKSVHVNYLDQAIQAGAKDHFDYITLHPYEVLNGIADNAGTEAVFMNIVPTVRKMLAVRNPEKMHVPIVFTELGCDVKKGADVQAHALVKAYTMGIAQGVACIQWFEGMDGDSGPLGLLDRKGVERPSYTAMGQMIRHLGQHPEYLGWVIYQEKHYGFVFQGAKGTVLVTWARQANAADLQFGKELEVVDPLTGQITRADKLSLSVAPVLVLDVPEATLKEARESKGKPLPWGGDYAEARSVSITMDGEGRPIEKGLHTFSGESVAGAVVAYGGSARAGNVPGGNIFIVDPQFLSYTTTPIEITAVVRRNEANDNAGFKLVYESTRGLKTAKAGWYTVPDNKEWHTVRWKIDDAQFVNYWGYNFALESDGNQYNKYYLQSVTVTKVAK</sequence>
<dbReference type="PANTHER" id="PTHR12631:SF10">
    <property type="entry name" value="BETA-XYLOSIDASE-LIKE PROTEIN-RELATED"/>
    <property type="match status" value="1"/>
</dbReference>
<keyword evidence="4" id="KW-0858">Xylan degradation</keyword>
<dbReference type="GO" id="GO:0004565">
    <property type="term" value="F:beta-galactosidase activity"/>
    <property type="evidence" value="ECO:0007669"/>
    <property type="project" value="InterPro"/>
</dbReference>
<keyword evidence="1 4" id="KW-0378">Hydrolase</keyword>
<keyword evidence="4" id="KW-0119">Carbohydrate metabolism</keyword>
<keyword evidence="4" id="KW-0624">Polysaccharide degradation</keyword>
<feature type="domain" description="Glycoside hydrolase family 42 N-terminal" evidence="3">
    <location>
        <begin position="64"/>
        <end position="114"/>
    </location>
</feature>
<evidence type="ECO:0000313" key="4">
    <source>
        <dbReference type="EMBL" id="RBP45388.1"/>
    </source>
</evidence>
<dbReference type="GO" id="GO:0045493">
    <property type="term" value="P:xylan catabolic process"/>
    <property type="evidence" value="ECO:0007669"/>
    <property type="project" value="UniProtKB-KW"/>
</dbReference>
<comment type="caution">
    <text evidence="4">The sequence shown here is derived from an EMBL/GenBank/DDBJ whole genome shotgun (WGS) entry which is preliminary data.</text>
</comment>
<evidence type="ECO:0000256" key="1">
    <source>
        <dbReference type="ARBA" id="ARBA00022801"/>
    </source>
</evidence>
<keyword evidence="2 4" id="KW-0326">Glycosidase</keyword>
<dbReference type="InterPro" id="IPR017853">
    <property type="entry name" value="GH"/>
</dbReference>
<dbReference type="OrthoDB" id="912485at2"/>
<dbReference type="Proteomes" id="UP000253426">
    <property type="component" value="Unassembled WGS sequence"/>
</dbReference>
<dbReference type="InterPro" id="IPR013529">
    <property type="entry name" value="Glyco_hydro_42_N"/>
</dbReference>
<dbReference type="SUPFAM" id="SSF51445">
    <property type="entry name" value="(Trans)glycosidases"/>
    <property type="match status" value="1"/>
</dbReference>
<reference evidence="4 5" key="1">
    <citation type="submission" date="2018-06" db="EMBL/GenBank/DDBJ databases">
        <title>Genomic Encyclopedia of Type Strains, Phase IV (KMG-IV): sequencing the most valuable type-strain genomes for metagenomic binning, comparative biology and taxonomic classification.</title>
        <authorList>
            <person name="Goeker M."/>
        </authorList>
    </citation>
    <scope>NUCLEOTIDE SEQUENCE [LARGE SCALE GENOMIC DNA]</scope>
    <source>
        <strain evidence="4 5">DSM 25532</strain>
    </source>
</reference>
<organism evidence="4 5">
    <name type="scientific">Roseimicrobium gellanilyticum</name>
    <dbReference type="NCBI Taxonomy" id="748857"/>
    <lineage>
        <taxon>Bacteria</taxon>
        <taxon>Pseudomonadati</taxon>
        <taxon>Verrucomicrobiota</taxon>
        <taxon>Verrucomicrobiia</taxon>
        <taxon>Verrucomicrobiales</taxon>
        <taxon>Verrucomicrobiaceae</taxon>
        <taxon>Roseimicrobium</taxon>
    </lineage>
</organism>